<comment type="subcellular location">
    <subcellularLocation>
        <location evidence="1">Endomembrane system</location>
        <topology evidence="1">Multi-pass membrane protein</topology>
    </subcellularLocation>
</comment>
<evidence type="ECO:0000256" key="7">
    <source>
        <dbReference type="SAM" id="MobiDB-lite"/>
    </source>
</evidence>
<feature type="non-terminal residue" evidence="10">
    <location>
        <position position="565"/>
    </location>
</feature>
<dbReference type="InterPro" id="IPR036869">
    <property type="entry name" value="J_dom_sf"/>
</dbReference>
<dbReference type="EMBL" id="KZ819291">
    <property type="protein sequence ID" value="PWN98496.1"/>
    <property type="molecule type" value="Genomic_DNA"/>
</dbReference>
<dbReference type="GO" id="GO:0006620">
    <property type="term" value="P:post-translational protein targeting to endoplasmic reticulum membrane"/>
    <property type="evidence" value="ECO:0007669"/>
    <property type="project" value="TreeGrafter"/>
</dbReference>
<evidence type="ECO:0000256" key="4">
    <source>
        <dbReference type="ARBA" id="ARBA00022927"/>
    </source>
</evidence>
<evidence type="ECO:0000256" key="3">
    <source>
        <dbReference type="ARBA" id="ARBA00022692"/>
    </source>
</evidence>
<dbReference type="PANTHER" id="PTHR24075:SF0">
    <property type="entry name" value="TRANSLOCATION PROTEIN SEC63 HOMOLOG"/>
    <property type="match status" value="1"/>
</dbReference>
<evidence type="ECO:0000256" key="6">
    <source>
        <dbReference type="ARBA" id="ARBA00023136"/>
    </source>
</evidence>
<feature type="domain" description="J" evidence="9">
    <location>
        <begin position="102"/>
        <end position="172"/>
    </location>
</feature>
<name>A0A316ZB20_9BASI</name>
<evidence type="ECO:0000259" key="9">
    <source>
        <dbReference type="PROSITE" id="PS50076"/>
    </source>
</evidence>
<keyword evidence="2" id="KW-0813">Transport</keyword>
<dbReference type="CDD" id="cd06257">
    <property type="entry name" value="DnaJ"/>
    <property type="match status" value="1"/>
</dbReference>
<keyword evidence="5 8" id="KW-1133">Transmembrane helix</keyword>
<keyword evidence="4" id="KW-0653">Protein transport</keyword>
<dbReference type="GeneID" id="37269768"/>
<proteinExistence type="predicted"/>
<dbReference type="InterPro" id="IPR001623">
    <property type="entry name" value="DnaJ_domain"/>
</dbReference>
<dbReference type="GO" id="GO:0031207">
    <property type="term" value="C:Sec62/Sec63 complex"/>
    <property type="evidence" value="ECO:0007669"/>
    <property type="project" value="TreeGrafter"/>
</dbReference>
<feature type="transmembrane region" description="Helical" evidence="8">
    <location>
        <begin position="198"/>
        <end position="220"/>
    </location>
</feature>
<evidence type="ECO:0000256" key="8">
    <source>
        <dbReference type="SAM" id="Phobius"/>
    </source>
</evidence>
<dbReference type="FunFam" id="1.10.287.110:FF:000039">
    <property type="entry name" value="Protein translocation complex component (Npl1)"/>
    <property type="match status" value="1"/>
</dbReference>
<dbReference type="AlphaFoldDB" id="A0A316ZB20"/>
<organism evidence="10 11">
    <name type="scientific">Tilletiopsis washingtonensis</name>
    <dbReference type="NCBI Taxonomy" id="58919"/>
    <lineage>
        <taxon>Eukaryota</taxon>
        <taxon>Fungi</taxon>
        <taxon>Dikarya</taxon>
        <taxon>Basidiomycota</taxon>
        <taxon>Ustilaginomycotina</taxon>
        <taxon>Exobasidiomycetes</taxon>
        <taxon>Entylomatales</taxon>
        <taxon>Entylomatales incertae sedis</taxon>
        <taxon>Tilletiopsis</taxon>
    </lineage>
</organism>
<evidence type="ECO:0000256" key="1">
    <source>
        <dbReference type="ARBA" id="ARBA00004127"/>
    </source>
</evidence>
<protein>
    <submittedName>
        <fullName evidence="10">DnaJ-domain-containing protein</fullName>
    </submittedName>
</protein>
<dbReference type="STRING" id="58919.A0A316ZB20"/>
<dbReference type="SMART" id="SM00973">
    <property type="entry name" value="Sec63"/>
    <property type="match status" value="1"/>
</dbReference>
<dbReference type="Gene3D" id="1.10.3380.10">
    <property type="entry name" value="Sec63 N-terminal domain-like domain"/>
    <property type="match status" value="1"/>
</dbReference>
<evidence type="ECO:0000313" key="10">
    <source>
        <dbReference type="EMBL" id="PWN98496.1"/>
    </source>
</evidence>
<keyword evidence="11" id="KW-1185">Reference proteome</keyword>
<dbReference type="GO" id="GO:0008320">
    <property type="term" value="F:protein transmembrane transporter activity"/>
    <property type="evidence" value="ECO:0007669"/>
    <property type="project" value="TreeGrafter"/>
</dbReference>
<dbReference type="RefSeq" id="XP_025598775.1">
    <property type="nucleotide sequence ID" value="XM_025742224.1"/>
</dbReference>
<dbReference type="Gene3D" id="1.10.287.110">
    <property type="entry name" value="DnaJ domain"/>
    <property type="match status" value="1"/>
</dbReference>
<dbReference type="Pfam" id="PF00226">
    <property type="entry name" value="DnaJ"/>
    <property type="match status" value="1"/>
</dbReference>
<feature type="region of interest" description="Disordered" evidence="7">
    <location>
        <begin position="490"/>
        <end position="542"/>
    </location>
</feature>
<feature type="compositionally biased region" description="Basic and acidic residues" evidence="7">
    <location>
        <begin position="522"/>
        <end position="539"/>
    </location>
</feature>
<dbReference type="InterPro" id="IPR004179">
    <property type="entry name" value="Sec63-dom"/>
</dbReference>
<reference evidence="10 11" key="1">
    <citation type="journal article" date="2018" name="Mol. Biol. Evol.">
        <title>Broad Genomic Sampling Reveals a Smut Pathogenic Ancestry of the Fungal Clade Ustilaginomycotina.</title>
        <authorList>
            <person name="Kijpornyongpan T."/>
            <person name="Mondo S.J."/>
            <person name="Barry K."/>
            <person name="Sandor L."/>
            <person name="Lee J."/>
            <person name="Lipzen A."/>
            <person name="Pangilinan J."/>
            <person name="LaButti K."/>
            <person name="Hainaut M."/>
            <person name="Henrissat B."/>
            <person name="Grigoriev I.V."/>
            <person name="Spatafora J.W."/>
            <person name="Aime M.C."/>
        </authorList>
    </citation>
    <scope>NUCLEOTIDE SEQUENCE [LARGE SCALE GENOMIC DNA]</scope>
    <source>
        <strain evidence="10 11">MCA 4186</strain>
    </source>
</reference>
<sequence>MQYKYDEEGGQFLTFVLTFLLLVLLPLTYSLLTSRVSAKGKQGWLDARGQKVAAIRRLARRSLRNPKIGRRLLLVVVGWISVFFLVQRIANAASNSSHAVYDPFSILGITASATEKEIKKHYKKLSIKFHPDKIRLSENQTKEDAESHYIDLTKAYKSLTDETIRKNFELYGHPDGRQEMSMGIALPTWVVEAQNSGWVLGVYGLVFGLGLPYLVARWWYGSRARTKDGIINLTAQNFFQHLREDTPPARILALLAISEEFVDPKLEKRGKDANEEDLKVLETQVREQVEALGPRWALIESFRTQSIRKTLVLLYAYLLRIDTKNATLTKERYVIGATAERLITAMLSISLAHNWMDLTLQLMDMQQCFVQAVPPAVELRPAAELMQLPHMTLPLALAVTRKAKLGELGLQGFWKMEDAQRRKLLGVGKEGKDALSAKQYDELMRVVGEWPRIELVDSFFKVNGERLVTTGAIVQFVIKARTLPFRRDGVMLNSGARPGTEASRRDEESSVRPSTEDDEEVSLDHLIGRTDTKTSKEGKQPVGVAHAPHFIEVRCSRIAWPARLV</sequence>
<feature type="transmembrane region" description="Helical" evidence="8">
    <location>
        <begin position="12"/>
        <end position="32"/>
    </location>
</feature>
<accession>A0A316ZB20</accession>
<evidence type="ECO:0000256" key="5">
    <source>
        <dbReference type="ARBA" id="ARBA00022989"/>
    </source>
</evidence>
<dbReference type="Proteomes" id="UP000245946">
    <property type="component" value="Unassembled WGS sequence"/>
</dbReference>
<evidence type="ECO:0000313" key="11">
    <source>
        <dbReference type="Proteomes" id="UP000245946"/>
    </source>
</evidence>
<dbReference type="SUPFAM" id="SSF46565">
    <property type="entry name" value="Chaperone J-domain"/>
    <property type="match status" value="1"/>
</dbReference>
<keyword evidence="6 8" id="KW-0472">Membrane</keyword>
<dbReference type="PROSITE" id="PS50076">
    <property type="entry name" value="DNAJ_2"/>
    <property type="match status" value="1"/>
</dbReference>
<feature type="transmembrane region" description="Helical" evidence="8">
    <location>
        <begin position="72"/>
        <end position="90"/>
    </location>
</feature>
<dbReference type="PANTHER" id="PTHR24075">
    <property type="entry name" value="SEC63 DOMAIN-CONTAINING"/>
    <property type="match status" value="1"/>
</dbReference>
<dbReference type="SMART" id="SM00271">
    <property type="entry name" value="DnaJ"/>
    <property type="match status" value="1"/>
</dbReference>
<dbReference type="GO" id="GO:0003723">
    <property type="term" value="F:RNA binding"/>
    <property type="evidence" value="ECO:0007669"/>
    <property type="project" value="TreeGrafter"/>
</dbReference>
<keyword evidence="3 8" id="KW-0812">Transmembrane</keyword>
<evidence type="ECO:0000256" key="2">
    <source>
        <dbReference type="ARBA" id="ARBA00022448"/>
    </source>
</evidence>
<dbReference type="Pfam" id="PF02889">
    <property type="entry name" value="Sec63"/>
    <property type="match status" value="1"/>
</dbReference>
<dbReference type="SUPFAM" id="SSF158702">
    <property type="entry name" value="Sec63 N-terminal domain-like"/>
    <property type="match status" value="1"/>
</dbReference>
<gene>
    <name evidence="10" type="ORF">FA09DRAFT_329549</name>
</gene>
<dbReference type="PRINTS" id="PR00625">
    <property type="entry name" value="JDOMAIN"/>
</dbReference>
<dbReference type="OrthoDB" id="1734229at2759"/>
<dbReference type="GO" id="GO:0006614">
    <property type="term" value="P:SRP-dependent cotranslational protein targeting to membrane"/>
    <property type="evidence" value="ECO:0007669"/>
    <property type="project" value="TreeGrafter"/>
</dbReference>